<name>A0A317CJ50_9GAMM</name>
<keyword evidence="2" id="KW-0963">Cytoplasm</keyword>
<protein>
    <recommendedName>
        <fullName evidence="2">Ribosomal silencing factor RsfS</fullName>
    </recommendedName>
</protein>
<dbReference type="GO" id="GO:0042256">
    <property type="term" value="P:cytosolic ribosome assembly"/>
    <property type="evidence" value="ECO:0007669"/>
    <property type="project" value="UniProtKB-UniRule"/>
</dbReference>
<dbReference type="Gene3D" id="3.30.460.10">
    <property type="entry name" value="Beta Polymerase, domain 2"/>
    <property type="match status" value="1"/>
</dbReference>
<dbReference type="HAMAP" id="MF_01477">
    <property type="entry name" value="Iojap_RsfS"/>
    <property type="match status" value="1"/>
</dbReference>
<dbReference type="Pfam" id="PF02410">
    <property type="entry name" value="RsfS"/>
    <property type="match status" value="1"/>
</dbReference>
<evidence type="ECO:0000313" key="3">
    <source>
        <dbReference type="EMBL" id="PWQ98211.1"/>
    </source>
</evidence>
<dbReference type="GO" id="GO:0017148">
    <property type="term" value="P:negative regulation of translation"/>
    <property type="evidence" value="ECO:0007669"/>
    <property type="project" value="UniProtKB-UniRule"/>
</dbReference>
<dbReference type="Proteomes" id="UP000245539">
    <property type="component" value="Unassembled WGS sequence"/>
</dbReference>
<comment type="caution">
    <text evidence="3">The sequence shown here is derived from an EMBL/GenBank/DDBJ whole genome shotgun (WGS) entry which is preliminary data.</text>
</comment>
<comment type="subunit">
    <text evidence="2">Interacts with ribosomal protein uL14 (rplN).</text>
</comment>
<dbReference type="OrthoDB" id="9793681at2"/>
<organism evidence="3 4">
    <name type="scientific">Leucothrix pacifica</name>
    <dbReference type="NCBI Taxonomy" id="1247513"/>
    <lineage>
        <taxon>Bacteria</taxon>
        <taxon>Pseudomonadati</taxon>
        <taxon>Pseudomonadota</taxon>
        <taxon>Gammaproteobacteria</taxon>
        <taxon>Thiotrichales</taxon>
        <taxon>Thiotrichaceae</taxon>
        <taxon>Leucothrix</taxon>
    </lineage>
</organism>
<dbReference type="GO" id="GO:0090071">
    <property type="term" value="P:negative regulation of ribosome biogenesis"/>
    <property type="evidence" value="ECO:0007669"/>
    <property type="project" value="UniProtKB-UniRule"/>
</dbReference>
<dbReference type="GO" id="GO:0043023">
    <property type="term" value="F:ribosomal large subunit binding"/>
    <property type="evidence" value="ECO:0007669"/>
    <property type="project" value="TreeGrafter"/>
</dbReference>
<gene>
    <name evidence="2 3" type="primary">rsfS</name>
    <name evidence="3" type="ORF">DKW60_08255</name>
</gene>
<dbReference type="RefSeq" id="WP_109837183.1">
    <property type="nucleotide sequence ID" value="NZ_QGKM01000017.1"/>
</dbReference>
<sequence length="119" mass="13105">MELAQLVELVRTSLDDMKAEDIQVIDIQGKSSMTDTIVLASGTSTRHVKSLANAVQVSAKDAGIEPLGSEGELEGEWVLVDLNDVVVHVMLPAVRDFYKLEKIWERPEVIEKVATAEDE</sequence>
<proteinExistence type="inferred from homology"/>
<reference evidence="3 4" key="1">
    <citation type="submission" date="2018-05" db="EMBL/GenBank/DDBJ databases">
        <title>Leucothrix arctica sp. nov., isolated from Arctic seawater.</title>
        <authorList>
            <person name="Choi A."/>
            <person name="Baek K."/>
        </authorList>
    </citation>
    <scope>NUCLEOTIDE SEQUENCE [LARGE SCALE GENOMIC DNA]</scope>
    <source>
        <strain evidence="3 4">JCM 18388</strain>
    </source>
</reference>
<evidence type="ECO:0000256" key="2">
    <source>
        <dbReference type="HAMAP-Rule" id="MF_01477"/>
    </source>
</evidence>
<dbReference type="GO" id="GO:0005737">
    <property type="term" value="C:cytoplasm"/>
    <property type="evidence" value="ECO:0007669"/>
    <property type="project" value="UniProtKB-SubCell"/>
</dbReference>
<keyword evidence="2" id="KW-0810">Translation regulation</keyword>
<keyword evidence="2" id="KW-0678">Repressor</keyword>
<dbReference type="NCBIfam" id="TIGR00090">
    <property type="entry name" value="rsfS_iojap_ybeB"/>
    <property type="match status" value="1"/>
</dbReference>
<dbReference type="SUPFAM" id="SSF81301">
    <property type="entry name" value="Nucleotidyltransferase"/>
    <property type="match status" value="1"/>
</dbReference>
<comment type="function">
    <text evidence="2">Functions as a ribosomal silencing factor. Interacts with ribosomal protein uL14 (rplN), blocking formation of intersubunit bridge B8. Prevents association of the 30S and 50S ribosomal subunits and the formation of functional ribosomes, thus repressing translation.</text>
</comment>
<evidence type="ECO:0000256" key="1">
    <source>
        <dbReference type="ARBA" id="ARBA00010574"/>
    </source>
</evidence>
<dbReference type="PANTHER" id="PTHR21043:SF0">
    <property type="entry name" value="MITOCHONDRIAL ASSEMBLY OF RIBOSOMAL LARGE SUBUNIT PROTEIN 1"/>
    <property type="match status" value="1"/>
</dbReference>
<comment type="similarity">
    <text evidence="1 2">Belongs to the Iojap/RsfS family.</text>
</comment>
<keyword evidence="4" id="KW-1185">Reference proteome</keyword>
<dbReference type="InterPro" id="IPR004394">
    <property type="entry name" value="Iojap/RsfS/C7orf30"/>
</dbReference>
<accession>A0A317CJ50</accession>
<dbReference type="EMBL" id="QGKM01000017">
    <property type="protein sequence ID" value="PWQ98211.1"/>
    <property type="molecule type" value="Genomic_DNA"/>
</dbReference>
<dbReference type="PANTHER" id="PTHR21043">
    <property type="entry name" value="IOJAP SUPERFAMILY ORTHOLOG"/>
    <property type="match status" value="1"/>
</dbReference>
<evidence type="ECO:0000313" key="4">
    <source>
        <dbReference type="Proteomes" id="UP000245539"/>
    </source>
</evidence>
<dbReference type="InterPro" id="IPR043519">
    <property type="entry name" value="NT_sf"/>
</dbReference>
<dbReference type="AlphaFoldDB" id="A0A317CJ50"/>
<comment type="subcellular location">
    <subcellularLocation>
        <location evidence="2">Cytoplasm</location>
    </subcellularLocation>
</comment>